<dbReference type="EMBL" id="BAABME010006476">
    <property type="protein sequence ID" value="GAA0168465.1"/>
    <property type="molecule type" value="Genomic_DNA"/>
</dbReference>
<keyword evidence="2" id="KW-1185">Reference proteome</keyword>
<comment type="caution">
    <text evidence="1">The sequence shown here is derived from an EMBL/GenBank/DDBJ whole genome shotgun (WGS) entry which is preliminary data.</text>
</comment>
<sequence>MALRRNSGALEPPINVEANMLTITLHHDGALLRSPQTKYVSGVVVYFDHIDGKTVSINDLKEFVVNVGLPVIRMEQNLSTISLGLNRIRDVDCLVRIVICWSC</sequence>
<evidence type="ECO:0000313" key="2">
    <source>
        <dbReference type="Proteomes" id="UP001454036"/>
    </source>
</evidence>
<reference evidence="1 2" key="1">
    <citation type="submission" date="2024-01" db="EMBL/GenBank/DDBJ databases">
        <title>The complete chloroplast genome sequence of Lithospermum erythrorhizon: insights into the phylogenetic relationship among Boraginaceae species and the maternal lineages of purple gromwells.</title>
        <authorList>
            <person name="Okada T."/>
            <person name="Watanabe K."/>
        </authorList>
    </citation>
    <scope>NUCLEOTIDE SEQUENCE [LARGE SCALE GENOMIC DNA]</scope>
</reference>
<gene>
    <name evidence="1" type="ORF">LIER_23177</name>
</gene>
<evidence type="ECO:0000313" key="1">
    <source>
        <dbReference type="EMBL" id="GAA0168465.1"/>
    </source>
</evidence>
<organism evidence="1 2">
    <name type="scientific">Lithospermum erythrorhizon</name>
    <name type="common">Purple gromwell</name>
    <name type="synonym">Lithospermum officinale var. erythrorhizon</name>
    <dbReference type="NCBI Taxonomy" id="34254"/>
    <lineage>
        <taxon>Eukaryota</taxon>
        <taxon>Viridiplantae</taxon>
        <taxon>Streptophyta</taxon>
        <taxon>Embryophyta</taxon>
        <taxon>Tracheophyta</taxon>
        <taxon>Spermatophyta</taxon>
        <taxon>Magnoliopsida</taxon>
        <taxon>eudicotyledons</taxon>
        <taxon>Gunneridae</taxon>
        <taxon>Pentapetalae</taxon>
        <taxon>asterids</taxon>
        <taxon>lamiids</taxon>
        <taxon>Boraginales</taxon>
        <taxon>Boraginaceae</taxon>
        <taxon>Boraginoideae</taxon>
        <taxon>Lithospermeae</taxon>
        <taxon>Lithospermum</taxon>
    </lineage>
</organism>
<dbReference type="Proteomes" id="UP001454036">
    <property type="component" value="Unassembled WGS sequence"/>
</dbReference>
<proteinExistence type="predicted"/>
<protein>
    <submittedName>
        <fullName evidence="1">Uncharacterized protein</fullName>
    </submittedName>
</protein>
<name>A0AAV3QY03_LITER</name>
<dbReference type="AlphaFoldDB" id="A0AAV3QY03"/>
<accession>A0AAV3QY03</accession>